<proteinExistence type="predicted"/>
<feature type="region of interest" description="Disordered" evidence="1">
    <location>
        <begin position="1"/>
        <end position="23"/>
    </location>
</feature>
<dbReference type="PANTHER" id="PTHR33240">
    <property type="entry name" value="OS08G0508500 PROTEIN"/>
    <property type="match status" value="1"/>
</dbReference>
<name>A0AAN7EHD8_QUERU</name>
<reference evidence="2 3" key="1">
    <citation type="journal article" date="2023" name="G3 (Bethesda)">
        <title>A haplotype-resolved chromosome-scale genome for Quercus rubra L. provides insights into the genetics of adaptive traits for red oak species.</title>
        <authorList>
            <person name="Kapoor B."/>
            <person name="Jenkins J."/>
            <person name="Schmutz J."/>
            <person name="Zhebentyayeva T."/>
            <person name="Kuelheim C."/>
            <person name="Coggeshall M."/>
            <person name="Heim C."/>
            <person name="Lasky J.R."/>
            <person name="Leites L."/>
            <person name="Islam-Faridi N."/>
            <person name="Romero-Severson J."/>
            <person name="DeLeo V.L."/>
            <person name="Lucas S.M."/>
            <person name="Lazic D."/>
            <person name="Gailing O."/>
            <person name="Carlson J."/>
            <person name="Staton M."/>
        </authorList>
    </citation>
    <scope>NUCLEOTIDE SEQUENCE [LARGE SCALE GENOMIC DNA]</scope>
    <source>
        <strain evidence="2">Pseudo-F2</strain>
    </source>
</reference>
<feature type="compositionally biased region" description="Basic and acidic residues" evidence="1">
    <location>
        <begin position="1"/>
        <end position="11"/>
    </location>
</feature>
<dbReference type="Proteomes" id="UP001324115">
    <property type="component" value="Unassembled WGS sequence"/>
</dbReference>
<dbReference type="AlphaFoldDB" id="A0AAN7EHD8"/>
<protein>
    <submittedName>
        <fullName evidence="2">Uncharacterized protein</fullName>
    </submittedName>
</protein>
<organism evidence="2 3">
    <name type="scientific">Quercus rubra</name>
    <name type="common">Northern red oak</name>
    <name type="synonym">Quercus borealis</name>
    <dbReference type="NCBI Taxonomy" id="3512"/>
    <lineage>
        <taxon>Eukaryota</taxon>
        <taxon>Viridiplantae</taxon>
        <taxon>Streptophyta</taxon>
        <taxon>Embryophyta</taxon>
        <taxon>Tracheophyta</taxon>
        <taxon>Spermatophyta</taxon>
        <taxon>Magnoliopsida</taxon>
        <taxon>eudicotyledons</taxon>
        <taxon>Gunneridae</taxon>
        <taxon>Pentapetalae</taxon>
        <taxon>rosids</taxon>
        <taxon>fabids</taxon>
        <taxon>Fagales</taxon>
        <taxon>Fagaceae</taxon>
        <taxon>Quercus</taxon>
    </lineage>
</organism>
<dbReference type="CDD" id="cd00303">
    <property type="entry name" value="retropepsin_like"/>
    <property type="match status" value="1"/>
</dbReference>
<accession>A0AAN7EHD8</accession>
<keyword evidence="3" id="KW-1185">Reference proteome</keyword>
<sequence length="166" mass="18488">MEPRSGEPERTRRPRGNALPPLLGSDRVKKVLVDQGSGAEMMYRDLFKGLGSKTKDLSKYNTPLVRFDGWMVVLKGQISLPVNMEGKEVMVNFIVVSSFSLYMAILGRPWIHAIEALSSTLHVKVKFHTNHSVAIVRGDQQAAGQCLMVAVNREIKQKESAEKVPL</sequence>
<evidence type="ECO:0000313" key="3">
    <source>
        <dbReference type="Proteomes" id="UP001324115"/>
    </source>
</evidence>
<comment type="caution">
    <text evidence="2">The sequence shown here is derived from an EMBL/GenBank/DDBJ whole genome shotgun (WGS) entry which is preliminary data.</text>
</comment>
<dbReference type="Gene3D" id="2.40.70.10">
    <property type="entry name" value="Acid Proteases"/>
    <property type="match status" value="1"/>
</dbReference>
<evidence type="ECO:0000256" key="1">
    <source>
        <dbReference type="SAM" id="MobiDB-lite"/>
    </source>
</evidence>
<gene>
    <name evidence="2" type="ORF">RGQ29_030244</name>
</gene>
<dbReference type="PANTHER" id="PTHR33240:SF15">
    <property type="entry name" value="GAG-PRO-LIKE PROTEIN"/>
    <property type="match status" value="1"/>
</dbReference>
<dbReference type="InterPro" id="IPR021109">
    <property type="entry name" value="Peptidase_aspartic_dom_sf"/>
</dbReference>
<evidence type="ECO:0000313" key="2">
    <source>
        <dbReference type="EMBL" id="KAK4571758.1"/>
    </source>
</evidence>
<dbReference type="EMBL" id="JAXUIC010000009">
    <property type="protein sequence ID" value="KAK4571758.1"/>
    <property type="molecule type" value="Genomic_DNA"/>
</dbReference>